<accession>A0A3B4BEH2</accession>
<evidence type="ECO:0000256" key="1">
    <source>
        <dbReference type="ARBA" id="ARBA00023157"/>
    </source>
</evidence>
<dbReference type="PANTHER" id="PTHR11890">
    <property type="entry name" value="INTERLEUKIN-1 RECEPTOR FAMILY MEMBER"/>
    <property type="match status" value="1"/>
</dbReference>
<dbReference type="SUPFAM" id="SSF48726">
    <property type="entry name" value="Immunoglobulin"/>
    <property type="match status" value="2"/>
</dbReference>
<dbReference type="InterPro" id="IPR003599">
    <property type="entry name" value="Ig_sub"/>
</dbReference>
<dbReference type="SMART" id="SM00409">
    <property type="entry name" value="IG"/>
    <property type="match status" value="2"/>
</dbReference>
<keyword evidence="2" id="KW-0325">Glycoprotein</keyword>
<evidence type="ECO:0000256" key="2">
    <source>
        <dbReference type="ARBA" id="ARBA00023180"/>
    </source>
</evidence>
<dbReference type="Proteomes" id="UP000261520">
    <property type="component" value="Unplaced"/>
</dbReference>
<dbReference type="Pfam" id="PF07679">
    <property type="entry name" value="I-set"/>
    <property type="match status" value="1"/>
</dbReference>
<keyword evidence="1" id="KW-1015">Disulfide bond</keyword>
<dbReference type="PROSITE" id="PS50835">
    <property type="entry name" value="IG_LIKE"/>
    <property type="match status" value="2"/>
</dbReference>
<protein>
    <recommendedName>
        <fullName evidence="4">Ig-like domain-containing protein</fullName>
    </recommendedName>
</protein>
<feature type="domain" description="Ig-like" evidence="4">
    <location>
        <begin position="115"/>
        <end position="205"/>
    </location>
</feature>
<sequence length="526" mass="59443">PCSTPFILSVSDVSLSLSDQHRAPKTFHVSEGQLFILPCSPAGQQRNVSWSREGQKLDQEGQRLIGSLGVEVQEGRLWFKPVQSRHSGVYTCHYRSQTGEHQAQMELSVSREKCPFADEHRTQHQGVTGMLPCKLQHHYKFYNLSSTRPVRWMKDCAPLHRAGAPVRVDEWGYLWLQEASSQDTGTYTCFLDLSVEGQNYSAAWSMEVTILTENCKILSSCFTCCPVGDSVELQCRADLGYSKDDHTFMYWLLNHTHTDDHPGVQEGWRVHGVSTLLISQVHPGLLNVSIMCCVNNPVGEDHGQLWLTQADTSAFHRSLGWSLGLSLALLLLVASVYYCRVELLLLHRDLRGRCSKHYVADEKLYDGIVTCLHPSGLVPSELDPFCLQLLPQRLETQWGYKLYIPGRDNCPGEGDWYTHYNTIYNSLIFTGFGVDQYGQQVSPPSKEYTSYIGGPVDYSRLPKSVQYLKRTQGALLWRPAPRGRLGFLRSERSFWNRLHYYMPQVPSGKSQLGPKAFSPASSVVVC</sequence>
<organism evidence="5 6">
    <name type="scientific">Periophthalmus magnuspinnatus</name>
    <dbReference type="NCBI Taxonomy" id="409849"/>
    <lineage>
        <taxon>Eukaryota</taxon>
        <taxon>Metazoa</taxon>
        <taxon>Chordata</taxon>
        <taxon>Craniata</taxon>
        <taxon>Vertebrata</taxon>
        <taxon>Euteleostomi</taxon>
        <taxon>Actinopterygii</taxon>
        <taxon>Neopterygii</taxon>
        <taxon>Teleostei</taxon>
        <taxon>Neoteleostei</taxon>
        <taxon>Acanthomorphata</taxon>
        <taxon>Gobiaria</taxon>
        <taxon>Gobiiformes</taxon>
        <taxon>Gobioidei</taxon>
        <taxon>Gobiidae</taxon>
        <taxon>Oxudercinae</taxon>
        <taxon>Periophthalmus</taxon>
    </lineage>
</organism>
<keyword evidence="6" id="KW-1185">Reference proteome</keyword>
<dbReference type="InterPro" id="IPR036179">
    <property type="entry name" value="Ig-like_dom_sf"/>
</dbReference>
<dbReference type="PANTHER" id="PTHR11890:SF26">
    <property type="entry name" value="INTERLEUKIN-1 RECEPTOR TYPE 1"/>
    <property type="match status" value="1"/>
</dbReference>
<dbReference type="Ensembl" id="ENSPMGT00000029775.1">
    <property type="protein sequence ID" value="ENSPMGP00000027954.1"/>
    <property type="gene ID" value="ENSPMGG00000022543.1"/>
</dbReference>
<evidence type="ECO:0000259" key="4">
    <source>
        <dbReference type="PROSITE" id="PS50835"/>
    </source>
</evidence>
<name>A0A3B4BEH2_9GOBI</name>
<dbReference type="InterPro" id="IPR013098">
    <property type="entry name" value="Ig_I-set"/>
</dbReference>
<dbReference type="InterPro" id="IPR013783">
    <property type="entry name" value="Ig-like_fold"/>
</dbReference>
<dbReference type="STRING" id="409849.ENSPMGP00000027954"/>
<dbReference type="InterPro" id="IPR035897">
    <property type="entry name" value="Toll_tir_struct_dom_sf"/>
</dbReference>
<evidence type="ECO:0000313" key="6">
    <source>
        <dbReference type="Proteomes" id="UP000261520"/>
    </source>
</evidence>
<proteinExistence type="predicted"/>
<evidence type="ECO:0000256" key="3">
    <source>
        <dbReference type="ARBA" id="ARBA00023319"/>
    </source>
</evidence>
<dbReference type="PRINTS" id="PR01537">
    <property type="entry name" value="INTRLKN1R1F"/>
</dbReference>
<dbReference type="InterPro" id="IPR015621">
    <property type="entry name" value="IL-1_rcpt_fam"/>
</dbReference>
<feature type="domain" description="Ig-like" evidence="4">
    <location>
        <begin position="5"/>
        <end position="108"/>
    </location>
</feature>
<dbReference type="Gene3D" id="2.60.40.10">
    <property type="entry name" value="Immunoglobulins"/>
    <property type="match status" value="3"/>
</dbReference>
<reference evidence="5" key="2">
    <citation type="submission" date="2025-09" db="UniProtKB">
        <authorList>
            <consortium name="Ensembl"/>
        </authorList>
    </citation>
    <scope>IDENTIFICATION</scope>
</reference>
<reference evidence="5" key="1">
    <citation type="submission" date="2025-08" db="UniProtKB">
        <authorList>
            <consortium name="Ensembl"/>
        </authorList>
    </citation>
    <scope>IDENTIFICATION</scope>
</reference>
<dbReference type="Gene3D" id="3.40.50.10140">
    <property type="entry name" value="Toll/interleukin-1 receptor homology (TIR) domain"/>
    <property type="match status" value="1"/>
</dbReference>
<dbReference type="InterPro" id="IPR003598">
    <property type="entry name" value="Ig_sub2"/>
</dbReference>
<evidence type="ECO:0000313" key="5">
    <source>
        <dbReference type="Ensembl" id="ENSPMGP00000027954.1"/>
    </source>
</evidence>
<keyword evidence="3" id="KW-0393">Immunoglobulin domain</keyword>
<dbReference type="InterPro" id="IPR007110">
    <property type="entry name" value="Ig-like_dom"/>
</dbReference>
<dbReference type="SMART" id="SM00408">
    <property type="entry name" value="IGc2"/>
    <property type="match status" value="1"/>
</dbReference>
<dbReference type="AlphaFoldDB" id="A0A3B4BEH2"/>